<comment type="caution">
    <text evidence="3">The sequence shown here is derived from an EMBL/GenBank/DDBJ whole genome shotgun (WGS) entry which is preliminary data.</text>
</comment>
<reference evidence="3" key="2">
    <citation type="submission" date="2021-04" db="EMBL/GenBank/DDBJ databases">
        <authorList>
            <person name="Gilroy R."/>
        </authorList>
    </citation>
    <scope>NUCLEOTIDE SEQUENCE</scope>
    <source>
        <strain evidence="3">ChiSjej5B23-15282</strain>
    </source>
</reference>
<feature type="domain" description="GGDEF" evidence="2">
    <location>
        <begin position="378"/>
        <end position="511"/>
    </location>
</feature>
<organism evidence="3 4">
    <name type="scientific">Candidatus Mediterraneibacter caccavium</name>
    <dbReference type="NCBI Taxonomy" id="2838661"/>
    <lineage>
        <taxon>Bacteria</taxon>
        <taxon>Bacillati</taxon>
        <taxon>Bacillota</taxon>
        <taxon>Clostridia</taxon>
        <taxon>Lachnospirales</taxon>
        <taxon>Lachnospiraceae</taxon>
        <taxon>Mediterraneibacter</taxon>
    </lineage>
</organism>
<dbReference type="InterPro" id="IPR000160">
    <property type="entry name" value="GGDEF_dom"/>
</dbReference>
<dbReference type="CDD" id="cd01949">
    <property type="entry name" value="GGDEF"/>
    <property type="match status" value="1"/>
</dbReference>
<name>A0A9D1VYT5_9FIRM</name>
<dbReference type="PANTHER" id="PTHR45138:SF24">
    <property type="entry name" value="DIGUANYLATE CYCLASE DGCC-RELATED"/>
    <property type="match status" value="1"/>
</dbReference>
<dbReference type="AlphaFoldDB" id="A0A9D1VYT5"/>
<proteinExistence type="predicted"/>
<protein>
    <submittedName>
        <fullName evidence="3">GGDEF domain-containing protein</fullName>
    </submittedName>
</protein>
<evidence type="ECO:0000313" key="3">
    <source>
        <dbReference type="EMBL" id="HIX49140.1"/>
    </source>
</evidence>
<keyword evidence="1" id="KW-0812">Transmembrane</keyword>
<dbReference type="InterPro" id="IPR050469">
    <property type="entry name" value="Diguanylate_Cyclase"/>
</dbReference>
<gene>
    <name evidence="3" type="ORF">H9981_09070</name>
</gene>
<feature type="transmembrane region" description="Helical" evidence="1">
    <location>
        <begin position="263"/>
        <end position="281"/>
    </location>
</feature>
<dbReference type="PANTHER" id="PTHR45138">
    <property type="entry name" value="REGULATORY COMPONENTS OF SENSORY TRANSDUCTION SYSTEM"/>
    <property type="match status" value="1"/>
</dbReference>
<dbReference type="Pfam" id="PF00990">
    <property type="entry name" value="GGDEF"/>
    <property type="match status" value="1"/>
</dbReference>
<dbReference type="EMBL" id="DXFA01000154">
    <property type="protein sequence ID" value="HIX49140.1"/>
    <property type="molecule type" value="Genomic_DNA"/>
</dbReference>
<dbReference type="Proteomes" id="UP000824243">
    <property type="component" value="Unassembled WGS sequence"/>
</dbReference>
<dbReference type="InterPro" id="IPR043128">
    <property type="entry name" value="Rev_trsase/Diguanyl_cyclase"/>
</dbReference>
<reference evidence="3" key="1">
    <citation type="journal article" date="2021" name="PeerJ">
        <title>Extensive microbial diversity within the chicken gut microbiome revealed by metagenomics and culture.</title>
        <authorList>
            <person name="Gilroy R."/>
            <person name="Ravi A."/>
            <person name="Getino M."/>
            <person name="Pursley I."/>
            <person name="Horton D.L."/>
            <person name="Alikhan N.F."/>
            <person name="Baker D."/>
            <person name="Gharbi K."/>
            <person name="Hall N."/>
            <person name="Watson M."/>
            <person name="Adriaenssens E.M."/>
            <person name="Foster-Nyarko E."/>
            <person name="Jarju S."/>
            <person name="Secka A."/>
            <person name="Antonio M."/>
            <person name="Oren A."/>
            <person name="Chaudhuri R.R."/>
            <person name="La Ragione R."/>
            <person name="Hildebrand F."/>
            <person name="Pallen M.J."/>
        </authorList>
    </citation>
    <scope>NUCLEOTIDE SEQUENCE</scope>
    <source>
        <strain evidence="3">ChiSjej5B23-15282</strain>
    </source>
</reference>
<dbReference type="GO" id="GO:0043709">
    <property type="term" value="P:cell adhesion involved in single-species biofilm formation"/>
    <property type="evidence" value="ECO:0007669"/>
    <property type="project" value="TreeGrafter"/>
</dbReference>
<keyword evidence="1" id="KW-1133">Transmembrane helix</keyword>
<dbReference type="NCBIfam" id="TIGR00254">
    <property type="entry name" value="GGDEF"/>
    <property type="match status" value="1"/>
</dbReference>
<feature type="transmembrane region" description="Helical" evidence="1">
    <location>
        <begin position="6"/>
        <end position="28"/>
    </location>
</feature>
<dbReference type="PROSITE" id="PS50887">
    <property type="entry name" value="GGDEF"/>
    <property type="match status" value="1"/>
</dbReference>
<accession>A0A9D1VYT5</accession>
<dbReference type="SMART" id="SM00267">
    <property type="entry name" value="GGDEF"/>
    <property type="match status" value="1"/>
</dbReference>
<dbReference type="GO" id="GO:0052621">
    <property type="term" value="F:diguanylate cyclase activity"/>
    <property type="evidence" value="ECO:0007669"/>
    <property type="project" value="TreeGrafter"/>
</dbReference>
<evidence type="ECO:0000259" key="2">
    <source>
        <dbReference type="PROSITE" id="PS50887"/>
    </source>
</evidence>
<dbReference type="GO" id="GO:0005886">
    <property type="term" value="C:plasma membrane"/>
    <property type="evidence" value="ECO:0007669"/>
    <property type="project" value="TreeGrafter"/>
</dbReference>
<evidence type="ECO:0000256" key="1">
    <source>
        <dbReference type="SAM" id="Phobius"/>
    </source>
</evidence>
<dbReference type="SUPFAM" id="SSF55073">
    <property type="entry name" value="Nucleotide cyclase"/>
    <property type="match status" value="1"/>
</dbReference>
<dbReference type="Gene3D" id="3.30.70.270">
    <property type="match status" value="1"/>
</dbReference>
<keyword evidence="1" id="KW-0472">Membrane</keyword>
<sequence>MRKLYQRLALVLGMSAVMTVLIFTVSLYGRSRAENIHYLRQLLDGVEENLSHNSEDYRERLELLEEDYLKRARAAEYILSSGPGLVSEEELQIIKELMEVRAVTVIGNSGEILMSTEDRTGDESEESVFHVTVKAQSDRFAAVRVDADPGRLGLMDREDLMRSTLRQATTEHRTGIMAVDPETGEIIGFTRNNAQDFELAGIDTASEFLGLLESMADRRAAVLRVNEVYQRVLVRETEGYYLVAFSALDTVFADMTWSFWEGLIGIGAVSTAAILLVRYYLKKYLFRHFETVKEDISRVLAGAAGSGAADAGIPEVQAFVAAISELEKGYLDQAEGMHRMKDELSRARTEAERDKLTGLYNRRGMEKRVEIFLKQETPAGTFVLFDLDNFKRVNDSEGHPEGDRVLERFAACLRECFRKDDSLGRLGGDEFAALISGPVPDERLEEIFCTVMSGVREGLETYYKKYGVSVSIGAVPIDGKVRTYKGLYKCADTALYIAKYLGKDRCYINKEKISCMKKECIRCREDCPRSRLLDLKSREE</sequence>
<evidence type="ECO:0000313" key="4">
    <source>
        <dbReference type="Proteomes" id="UP000824243"/>
    </source>
</evidence>
<dbReference type="GO" id="GO:1902201">
    <property type="term" value="P:negative regulation of bacterial-type flagellum-dependent cell motility"/>
    <property type="evidence" value="ECO:0007669"/>
    <property type="project" value="TreeGrafter"/>
</dbReference>
<dbReference type="InterPro" id="IPR029787">
    <property type="entry name" value="Nucleotide_cyclase"/>
</dbReference>